<dbReference type="SMART" id="SM01134">
    <property type="entry name" value="DeoRC"/>
    <property type="match status" value="1"/>
</dbReference>
<protein>
    <submittedName>
        <fullName evidence="5">DeoR/GlpR family DNA-binding transcription regulator</fullName>
    </submittedName>
</protein>
<name>A0ABP7ZZY4_9MICO</name>
<dbReference type="Gene3D" id="1.10.10.10">
    <property type="entry name" value="Winged helix-like DNA-binding domain superfamily/Winged helix DNA-binding domain"/>
    <property type="match status" value="1"/>
</dbReference>
<accession>A0ABP7ZZY4</accession>
<dbReference type="GO" id="GO:0003677">
    <property type="term" value="F:DNA binding"/>
    <property type="evidence" value="ECO:0007669"/>
    <property type="project" value="UniProtKB-KW"/>
</dbReference>
<keyword evidence="1" id="KW-0805">Transcription regulation</keyword>
<reference evidence="6" key="1">
    <citation type="journal article" date="2019" name="Int. J. Syst. Evol. Microbiol.">
        <title>The Global Catalogue of Microorganisms (GCM) 10K type strain sequencing project: providing services to taxonomists for standard genome sequencing and annotation.</title>
        <authorList>
            <consortium name="The Broad Institute Genomics Platform"/>
            <consortium name="The Broad Institute Genome Sequencing Center for Infectious Disease"/>
            <person name="Wu L."/>
            <person name="Ma J."/>
        </authorList>
    </citation>
    <scope>NUCLEOTIDE SEQUENCE [LARGE SCALE GENOMIC DNA]</scope>
    <source>
        <strain evidence="6">JCM 17591</strain>
    </source>
</reference>
<keyword evidence="6" id="KW-1185">Reference proteome</keyword>
<dbReference type="InterPro" id="IPR014036">
    <property type="entry name" value="DeoR-like_C"/>
</dbReference>
<organism evidence="5 6">
    <name type="scientific">Gryllotalpicola koreensis</name>
    <dbReference type="NCBI Taxonomy" id="993086"/>
    <lineage>
        <taxon>Bacteria</taxon>
        <taxon>Bacillati</taxon>
        <taxon>Actinomycetota</taxon>
        <taxon>Actinomycetes</taxon>
        <taxon>Micrococcales</taxon>
        <taxon>Microbacteriaceae</taxon>
        <taxon>Gryllotalpicola</taxon>
    </lineage>
</organism>
<comment type="caution">
    <text evidence="5">The sequence shown here is derived from an EMBL/GenBank/DDBJ whole genome shotgun (WGS) entry which is preliminary data.</text>
</comment>
<evidence type="ECO:0000313" key="5">
    <source>
        <dbReference type="EMBL" id="GAA4174533.1"/>
    </source>
</evidence>
<dbReference type="PRINTS" id="PR00037">
    <property type="entry name" value="HTHLACR"/>
</dbReference>
<evidence type="ECO:0000256" key="2">
    <source>
        <dbReference type="ARBA" id="ARBA00023125"/>
    </source>
</evidence>
<gene>
    <name evidence="5" type="ORF">GCM10022287_18590</name>
</gene>
<evidence type="ECO:0000313" key="6">
    <source>
        <dbReference type="Proteomes" id="UP001501079"/>
    </source>
</evidence>
<evidence type="ECO:0000259" key="4">
    <source>
        <dbReference type="PROSITE" id="PS51000"/>
    </source>
</evidence>
<dbReference type="Proteomes" id="UP001501079">
    <property type="component" value="Unassembled WGS sequence"/>
</dbReference>
<feature type="domain" description="HTH deoR-type" evidence="4">
    <location>
        <begin position="6"/>
        <end position="61"/>
    </location>
</feature>
<dbReference type="InterPro" id="IPR036388">
    <property type="entry name" value="WH-like_DNA-bd_sf"/>
</dbReference>
<dbReference type="Pfam" id="PF00455">
    <property type="entry name" value="DeoRC"/>
    <property type="match status" value="1"/>
</dbReference>
<dbReference type="PROSITE" id="PS00894">
    <property type="entry name" value="HTH_DEOR_1"/>
    <property type="match status" value="1"/>
</dbReference>
<proteinExistence type="predicted"/>
<dbReference type="InterPro" id="IPR001034">
    <property type="entry name" value="DeoR_HTH"/>
</dbReference>
<dbReference type="SUPFAM" id="SSF100950">
    <property type="entry name" value="NagB/RpiA/CoA transferase-like"/>
    <property type="match status" value="1"/>
</dbReference>
<evidence type="ECO:0000256" key="3">
    <source>
        <dbReference type="ARBA" id="ARBA00023163"/>
    </source>
</evidence>
<dbReference type="PANTHER" id="PTHR30363:SF44">
    <property type="entry name" value="AGA OPERON TRANSCRIPTIONAL REPRESSOR-RELATED"/>
    <property type="match status" value="1"/>
</dbReference>
<dbReference type="PROSITE" id="PS51000">
    <property type="entry name" value="HTH_DEOR_2"/>
    <property type="match status" value="1"/>
</dbReference>
<dbReference type="PANTHER" id="PTHR30363">
    <property type="entry name" value="HTH-TYPE TRANSCRIPTIONAL REGULATOR SRLR-RELATED"/>
    <property type="match status" value="1"/>
</dbReference>
<keyword evidence="2 5" id="KW-0238">DNA-binding</keyword>
<evidence type="ECO:0000256" key="1">
    <source>
        <dbReference type="ARBA" id="ARBA00023015"/>
    </source>
</evidence>
<sequence>MARMTPQQRLNALLEFVSERGNVTIADIGEALDISPATARRDLTTLADQRLVTRTHGGAAALGAGYELPLQYKIARQAEAKTAIARAAARLIQPGQTVGVNGGTTTTEVTRELGKSDRFIRSDGESGITIVTNALNIAYELSVRANVKIVVTGGVARRQSYELIGSLVEAALSEFALDVAVLGVDGLSAQYGATTLHEGEAAVSRYFTAVARKVIVVADATKLARSTFARICPLDRIDLLVTDQPVALAFAAELQSAGVELVVAAD</sequence>
<dbReference type="InterPro" id="IPR037171">
    <property type="entry name" value="NagB/RpiA_transferase-like"/>
</dbReference>
<dbReference type="Gene3D" id="3.40.50.1360">
    <property type="match status" value="1"/>
</dbReference>
<dbReference type="InterPro" id="IPR018356">
    <property type="entry name" value="Tscrpt_reg_HTH_DeoR_CS"/>
</dbReference>
<dbReference type="EMBL" id="BAABBW010000003">
    <property type="protein sequence ID" value="GAA4174533.1"/>
    <property type="molecule type" value="Genomic_DNA"/>
</dbReference>
<keyword evidence="3" id="KW-0804">Transcription</keyword>
<dbReference type="SUPFAM" id="SSF46785">
    <property type="entry name" value="Winged helix' DNA-binding domain"/>
    <property type="match status" value="1"/>
</dbReference>
<dbReference type="InterPro" id="IPR036390">
    <property type="entry name" value="WH_DNA-bd_sf"/>
</dbReference>
<dbReference type="InterPro" id="IPR050313">
    <property type="entry name" value="Carb_Metab_HTH_regulators"/>
</dbReference>
<dbReference type="Pfam" id="PF08220">
    <property type="entry name" value="HTH_DeoR"/>
    <property type="match status" value="1"/>
</dbReference>
<dbReference type="SMART" id="SM00420">
    <property type="entry name" value="HTH_DEOR"/>
    <property type="match status" value="1"/>
</dbReference>